<keyword evidence="2" id="KW-1185">Reference proteome</keyword>
<name>A0A4Y2HXC9_ARAVE</name>
<dbReference type="AlphaFoldDB" id="A0A4Y2HXC9"/>
<reference evidence="1 2" key="1">
    <citation type="journal article" date="2019" name="Sci. Rep.">
        <title>Orb-weaving spider Araneus ventricosus genome elucidates the spidroin gene catalogue.</title>
        <authorList>
            <person name="Kono N."/>
            <person name="Nakamura H."/>
            <person name="Ohtoshi R."/>
            <person name="Moran D.A.P."/>
            <person name="Shinohara A."/>
            <person name="Yoshida Y."/>
            <person name="Fujiwara M."/>
            <person name="Mori M."/>
            <person name="Tomita M."/>
            <person name="Arakawa K."/>
        </authorList>
    </citation>
    <scope>NUCLEOTIDE SEQUENCE [LARGE SCALE GENOMIC DNA]</scope>
</reference>
<evidence type="ECO:0000313" key="1">
    <source>
        <dbReference type="EMBL" id="GBM69606.1"/>
    </source>
</evidence>
<organism evidence="1 2">
    <name type="scientific">Araneus ventricosus</name>
    <name type="common">Orbweaver spider</name>
    <name type="synonym">Epeira ventricosa</name>
    <dbReference type="NCBI Taxonomy" id="182803"/>
    <lineage>
        <taxon>Eukaryota</taxon>
        <taxon>Metazoa</taxon>
        <taxon>Ecdysozoa</taxon>
        <taxon>Arthropoda</taxon>
        <taxon>Chelicerata</taxon>
        <taxon>Arachnida</taxon>
        <taxon>Araneae</taxon>
        <taxon>Araneomorphae</taxon>
        <taxon>Entelegynae</taxon>
        <taxon>Araneoidea</taxon>
        <taxon>Araneidae</taxon>
        <taxon>Araneus</taxon>
    </lineage>
</organism>
<dbReference type="EMBL" id="BGPR01002203">
    <property type="protein sequence ID" value="GBM69606.1"/>
    <property type="molecule type" value="Genomic_DNA"/>
</dbReference>
<comment type="caution">
    <text evidence="1">The sequence shown here is derived from an EMBL/GenBank/DDBJ whole genome shotgun (WGS) entry which is preliminary data.</text>
</comment>
<accession>A0A4Y2HXC9</accession>
<evidence type="ECO:0000313" key="2">
    <source>
        <dbReference type="Proteomes" id="UP000499080"/>
    </source>
</evidence>
<sequence length="95" mass="11141">MGISVFFRSCPSRRRTNEIFNSINDDSSNLNFVYFPDESTYHVSRKVSECNVRVRETENPYVAERDSLDFLRATKGTPVEIHLNKDIITNSMWYL</sequence>
<gene>
    <name evidence="1" type="ORF">AVEN_152686_1</name>
</gene>
<proteinExistence type="predicted"/>
<protein>
    <submittedName>
        <fullName evidence="1">Uncharacterized protein</fullName>
    </submittedName>
</protein>
<dbReference type="Proteomes" id="UP000499080">
    <property type="component" value="Unassembled WGS sequence"/>
</dbReference>